<proteinExistence type="inferred from homology"/>
<name>A0A6J7HSX8_9ZZZZ</name>
<reference evidence="5" key="1">
    <citation type="submission" date="2020-05" db="EMBL/GenBank/DDBJ databases">
        <authorList>
            <person name="Chiriac C."/>
            <person name="Salcher M."/>
            <person name="Ghai R."/>
            <person name="Kavagutti S V."/>
        </authorList>
    </citation>
    <scope>NUCLEOTIDE SEQUENCE</scope>
</reference>
<dbReference type="CDD" id="cd01750">
    <property type="entry name" value="GATase1_CobQ"/>
    <property type="match status" value="1"/>
</dbReference>
<dbReference type="InterPro" id="IPR029062">
    <property type="entry name" value="Class_I_gatase-like"/>
</dbReference>
<keyword evidence="1" id="KW-0315">Glutamine amidotransferase</keyword>
<dbReference type="InterPro" id="IPR043702">
    <property type="entry name" value="Lipid_II_synth_GatD"/>
</dbReference>
<dbReference type="HAMAP" id="MF_02213">
    <property type="entry name" value="Lipid_II_synth_GatD"/>
    <property type="match status" value="1"/>
</dbReference>
<dbReference type="InterPro" id="IPR011698">
    <property type="entry name" value="GATase_3"/>
</dbReference>
<dbReference type="SUPFAM" id="SSF52317">
    <property type="entry name" value="Class I glutamine amidotransferase-like"/>
    <property type="match status" value="1"/>
</dbReference>
<protein>
    <submittedName>
        <fullName evidence="5">Unannotated protein</fullName>
    </submittedName>
</protein>
<dbReference type="PANTHER" id="PTHR21343">
    <property type="entry name" value="DETHIOBIOTIN SYNTHETASE"/>
    <property type="match status" value="1"/>
</dbReference>
<evidence type="ECO:0000259" key="2">
    <source>
        <dbReference type="Pfam" id="PF07685"/>
    </source>
</evidence>
<evidence type="ECO:0000313" key="4">
    <source>
        <dbReference type="EMBL" id="CAB4639702.1"/>
    </source>
</evidence>
<dbReference type="GO" id="GO:0071555">
    <property type="term" value="P:cell wall organization"/>
    <property type="evidence" value="ECO:0007669"/>
    <property type="project" value="InterPro"/>
</dbReference>
<dbReference type="InterPro" id="IPR033949">
    <property type="entry name" value="CobQ_GATase1"/>
</dbReference>
<dbReference type="EMBL" id="CAEZVK010000163">
    <property type="protein sequence ID" value="CAB4639702.1"/>
    <property type="molecule type" value="Genomic_DNA"/>
</dbReference>
<dbReference type="EMBL" id="CAFBNA010000004">
    <property type="protein sequence ID" value="CAB4918869.1"/>
    <property type="molecule type" value="Genomic_DNA"/>
</dbReference>
<dbReference type="EMBL" id="CAEZUO010000001">
    <property type="protein sequence ID" value="CAB4592206.1"/>
    <property type="molecule type" value="Genomic_DNA"/>
</dbReference>
<accession>A0A6J7HSX8</accession>
<evidence type="ECO:0000313" key="3">
    <source>
        <dbReference type="EMBL" id="CAB4592206.1"/>
    </source>
</evidence>
<dbReference type="Gene3D" id="3.40.50.880">
    <property type="match status" value="1"/>
</dbReference>
<dbReference type="GO" id="GO:0004359">
    <property type="term" value="F:glutaminase activity"/>
    <property type="evidence" value="ECO:0007669"/>
    <property type="project" value="InterPro"/>
</dbReference>
<sequence length="268" mass="28541">MTQTPNFTRTDSAVRIVSLYPDLLGTYGDGGNALVLSRRLEWRGIAVEHITVDAGAPIPDSADLYLVGGGEDGPQVQATRELDRSQGLHRAVDKGAVVLAICAGMQILGHRFPDATGATRDGLGLLDCETVRVDRPRAVGELLTTDAKLTTRHGLVELGPLTGFENHAGRTVPGPTSLSLASVEVGEGNGDGSEGVITGTVVGTYLHGPALARNPRLADALLEWIVGPNAMTPLNDTDVNELRSERIHAARDHELAPRRSWRDVLKRS</sequence>
<dbReference type="PANTHER" id="PTHR21343:SF9">
    <property type="entry name" value="LIPID II ISOGLUTAMINYL SYNTHASE (GLUTAMINE-HYDROLYZING) SUBUNIT GATD"/>
    <property type="match status" value="1"/>
</dbReference>
<dbReference type="AlphaFoldDB" id="A0A6J7HSX8"/>
<organism evidence="5">
    <name type="scientific">freshwater metagenome</name>
    <dbReference type="NCBI Taxonomy" id="449393"/>
    <lineage>
        <taxon>unclassified sequences</taxon>
        <taxon>metagenomes</taxon>
        <taxon>ecological metagenomes</taxon>
    </lineage>
</organism>
<feature type="domain" description="CobB/CobQ-like glutamine amidotransferase" evidence="2">
    <location>
        <begin position="15"/>
        <end position="214"/>
    </location>
</feature>
<evidence type="ECO:0000256" key="1">
    <source>
        <dbReference type="ARBA" id="ARBA00022962"/>
    </source>
</evidence>
<dbReference type="Pfam" id="PF07685">
    <property type="entry name" value="GATase_3"/>
    <property type="match status" value="1"/>
</dbReference>
<gene>
    <name evidence="3" type="ORF">UFOPK1827_00024</name>
    <name evidence="4" type="ORF">UFOPK2000_01274</name>
    <name evidence="5" type="ORF">UFOPK3708_00134</name>
</gene>
<evidence type="ECO:0000313" key="5">
    <source>
        <dbReference type="EMBL" id="CAB4918869.1"/>
    </source>
</evidence>
<dbReference type="GO" id="GO:0009236">
    <property type="term" value="P:cobalamin biosynthetic process"/>
    <property type="evidence" value="ECO:0007669"/>
    <property type="project" value="InterPro"/>
</dbReference>
<dbReference type="PROSITE" id="PS51274">
    <property type="entry name" value="GATASE_COBBQ"/>
    <property type="match status" value="1"/>
</dbReference>